<dbReference type="InterPro" id="IPR002071">
    <property type="entry name" value="Thermonucl_AS"/>
</dbReference>
<organism evidence="5 6">
    <name type="scientific">Gottfriedia endophytica</name>
    <dbReference type="NCBI Taxonomy" id="2820819"/>
    <lineage>
        <taxon>Bacteria</taxon>
        <taxon>Bacillati</taxon>
        <taxon>Bacillota</taxon>
        <taxon>Bacilli</taxon>
        <taxon>Bacillales</taxon>
        <taxon>Bacillaceae</taxon>
        <taxon>Gottfriedia</taxon>
    </lineage>
</organism>
<keyword evidence="3" id="KW-0378">Hydrolase</keyword>
<reference evidence="5" key="1">
    <citation type="submission" date="2021-04" db="EMBL/GenBank/DDBJ databases">
        <title>Genome seq and assembly of Bacillus sp.</title>
        <authorList>
            <person name="Chhetri G."/>
        </authorList>
    </citation>
    <scope>NUCLEOTIDE SEQUENCE</scope>
    <source>
        <strain evidence="5">RG28</strain>
    </source>
</reference>
<dbReference type="AlphaFoldDB" id="A0A940SKG3"/>
<evidence type="ECO:0000313" key="6">
    <source>
        <dbReference type="Proteomes" id="UP000682134"/>
    </source>
</evidence>
<dbReference type="EMBL" id="JAGIYQ010000011">
    <property type="protein sequence ID" value="MBP0726421.1"/>
    <property type="molecule type" value="Genomic_DNA"/>
</dbReference>
<comment type="caution">
    <text evidence="5">The sequence shown here is derived from an EMBL/GenBank/DDBJ whole genome shotgun (WGS) entry which is preliminary data.</text>
</comment>
<dbReference type="Pfam" id="PF00565">
    <property type="entry name" value="SNase"/>
    <property type="match status" value="1"/>
</dbReference>
<dbReference type="InterPro" id="IPR035437">
    <property type="entry name" value="SNase_OB-fold_sf"/>
</dbReference>
<gene>
    <name evidence="5" type="ORF">J5Y03_14770</name>
</gene>
<dbReference type="GO" id="GO:0016787">
    <property type="term" value="F:hydrolase activity"/>
    <property type="evidence" value="ECO:0007669"/>
    <property type="project" value="UniProtKB-KW"/>
</dbReference>
<dbReference type="Proteomes" id="UP000682134">
    <property type="component" value="Unassembled WGS sequence"/>
</dbReference>
<sequence>MKRILSVLIVAIISIFGVFQVQNVNAQAGAKFTVKLTKCVDGDTAYFTKVGKTRFLYVDTPESTNRIEPYGKEASTYTCNVLKHAKSIQLQYDGPKKDKYGRTLAWVWVNGSLFQKTLINKGYVKQFYDYGTYSYESELRSLQAKAQRNKVGLWSRKTTTSSSSKKPVTTKTSTSIKTQVFANCTDLRKVYPHGVPKGHPAYQAKMDRDHDNWACEK</sequence>
<dbReference type="PANTHER" id="PTHR12302:SF3">
    <property type="entry name" value="SERINE_THREONINE-PROTEIN KINASE 31"/>
    <property type="match status" value="1"/>
</dbReference>
<evidence type="ECO:0000256" key="3">
    <source>
        <dbReference type="ARBA" id="ARBA00022801"/>
    </source>
</evidence>
<proteinExistence type="predicted"/>
<dbReference type="SMART" id="SM00318">
    <property type="entry name" value="SNc"/>
    <property type="match status" value="1"/>
</dbReference>
<evidence type="ECO:0000313" key="5">
    <source>
        <dbReference type="EMBL" id="MBP0726421.1"/>
    </source>
</evidence>
<dbReference type="SMART" id="SM00894">
    <property type="entry name" value="Excalibur"/>
    <property type="match status" value="1"/>
</dbReference>
<dbReference type="PROSITE" id="PS50830">
    <property type="entry name" value="TNASE_3"/>
    <property type="match status" value="1"/>
</dbReference>
<keyword evidence="1" id="KW-0540">Nuclease</keyword>
<evidence type="ECO:0000256" key="2">
    <source>
        <dbReference type="ARBA" id="ARBA00022759"/>
    </source>
</evidence>
<name>A0A940SKG3_9BACI</name>
<keyword evidence="2" id="KW-0255">Endonuclease</keyword>
<dbReference type="InterPro" id="IPR016071">
    <property type="entry name" value="Staphylococal_nuclease_OB-fold"/>
</dbReference>
<dbReference type="SUPFAM" id="SSF50199">
    <property type="entry name" value="Staphylococcal nuclease"/>
    <property type="match status" value="1"/>
</dbReference>
<protein>
    <submittedName>
        <fullName evidence="5">Thermonuclease family protein</fullName>
    </submittedName>
</protein>
<feature type="domain" description="TNase-like" evidence="4">
    <location>
        <begin position="30"/>
        <end position="156"/>
    </location>
</feature>
<dbReference type="Gene3D" id="2.40.50.90">
    <property type="match status" value="1"/>
</dbReference>
<dbReference type="GO" id="GO:0003676">
    <property type="term" value="F:nucleic acid binding"/>
    <property type="evidence" value="ECO:0007669"/>
    <property type="project" value="InterPro"/>
</dbReference>
<dbReference type="GO" id="GO:0004519">
    <property type="term" value="F:endonuclease activity"/>
    <property type="evidence" value="ECO:0007669"/>
    <property type="project" value="UniProtKB-KW"/>
</dbReference>
<dbReference type="RefSeq" id="WP_209406766.1">
    <property type="nucleotide sequence ID" value="NZ_JAGIYQ010000011.1"/>
</dbReference>
<dbReference type="Pfam" id="PF05901">
    <property type="entry name" value="Excalibur"/>
    <property type="match status" value="1"/>
</dbReference>
<dbReference type="PROSITE" id="PS01284">
    <property type="entry name" value="TNASE_2"/>
    <property type="match status" value="1"/>
</dbReference>
<dbReference type="PANTHER" id="PTHR12302">
    <property type="entry name" value="EBNA2 BINDING PROTEIN P100"/>
    <property type="match status" value="1"/>
</dbReference>
<evidence type="ECO:0000259" key="4">
    <source>
        <dbReference type="PROSITE" id="PS50830"/>
    </source>
</evidence>
<dbReference type="InterPro" id="IPR008613">
    <property type="entry name" value="Excalibur_Ca-bd_domain"/>
</dbReference>
<keyword evidence="6" id="KW-1185">Reference proteome</keyword>
<evidence type="ECO:0000256" key="1">
    <source>
        <dbReference type="ARBA" id="ARBA00022722"/>
    </source>
</evidence>
<accession>A0A940SKG3</accession>